<evidence type="ECO:0000313" key="5">
    <source>
        <dbReference type="Proteomes" id="UP001551482"/>
    </source>
</evidence>
<dbReference type="Gene3D" id="3.30.1540.10">
    <property type="entry name" value="formyl-coa transferase, domain 3"/>
    <property type="match status" value="2"/>
</dbReference>
<dbReference type="EMBL" id="JBEZFP010000003">
    <property type="protein sequence ID" value="MEU8132242.1"/>
    <property type="molecule type" value="Genomic_DNA"/>
</dbReference>
<organism evidence="4 5">
    <name type="scientific">Streptodolium elevatio</name>
    <dbReference type="NCBI Taxonomy" id="3157996"/>
    <lineage>
        <taxon>Bacteria</taxon>
        <taxon>Bacillati</taxon>
        <taxon>Actinomycetota</taxon>
        <taxon>Actinomycetes</taxon>
        <taxon>Kitasatosporales</taxon>
        <taxon>Streptomycetaceae</taxon>
        <taxon>Streptodolium</taxon>
    </lineage>
</organism>
<feature type="region of interest" description="Disordered" evidence="3">
    <location>
        <begin position="41"/>
        <end position="66"/>
    </location>
</feature>
<evidence type="ECO:0000256" key="3">
    <source>
        <dbReference type="SAM" id="MobiDB-lite"/>
    </source>
</evidence>
<feature type="compositionally biased region" description="Basic and acidic residues" evidence="3">
    <location>
        <begin position="41"/>
        <end position="51"/>
    </location>
</feature>
<dbReference type="InterPro" id="IPR044855">
    <property type="entry name" value="CoA-Trfase_III_dom3_sf"/>
</dbReference>
<comment type="caution">
    <text evidence="4">The sequence shown here is derived from an EMBL/GenBank/DDBJ whole genome shotgun (WGS) entry which is preliminary data.</text>
</comment>
<evidence type="ECO:0000256" key="2">
    <source>
        <dbReference type="ARBA" id="ARBA00022679"/>
    </source>
</evidence>
<gene>
    <name evidence="4" type="ORF">AB0C36_01910</name>
</gene>
<name>A0ABV3D926_9ACTN</name>
<dbReference type="EC" id="2.8.3.-" evidence="4"/>
<dbReference type="PANTHER" id="PTHR48228">
    <property type="entry name" value="SUCCINYL-COA--D-CITRAMALATE COA-TRANSFERASE"/>
    <property type="match status" value="1"/>
</dbReference>
<proteinExistence type="inferred from homology"/>
<dbReference type="InterPro" id="IPR050509">
    <property type="entry name" value="CoA-transferase_III"/>
</dbReference>
<dbReference type="InterPro" id="IPR003673">
    <property type="entry name" value="CoA-Trfase_fam_III"/>
</dbReference>
<sequence length="807" mass="84374">MAPTAPLAGLSVVELSYGVPGGYCAKLLRDAGAHVVKLEGADGDPLRRGRDGTAGAAGRAAGGTTPGEDDSALFRYLAVGKAVRALDDLSAAARDGALRTADLLVEDGRLADAEIAALRAANPALVVVSITPYGRTGPHAGRPATEFTLQASCGSTGGRGLAGEEPLQAGGHIGEWVSGGYAAVAGLAAAHAARRTGQGDHADVSMLECMASTMQTYGSVAASLFRATGVDFVSGRTLEIPSIEPTADGWVGFCLGTGQQLQDFLLMIERPDLIDDPRYATMGERARNREEFLEIVRGWTTKQRTEDVVALAGALRIPVAAVGTPSTLTSVDHFVQRGVFVPNPYGGFLQPRVPYRIGEFRGVPFEASAPDAAPPAASEAVASEAVASEVVAAGSGAPATPGDRPLAGLRVLDLTAFWAGPSATLTLAALGADVIKVEAHKRADGMRFASARKPGEDRWWEWGMVYFGANPGKRGITLDLGTPEGHDLVLRLAETADVVIENFSPRVMDNLGLTWPTLQARNERLILLRMPAFGLDGPWRDRTGFAQTMEQASGMAWMTGRADGPPLIPRGPCDPNAGTHAVFALLAALRERDRTGVGTMIESTMVEATLNVAAEALTTYTAEGREVRRDGNRGAGAAPQGVYRCAGDDAWVALAAETVAQWAALLGVVGPDERWSGDEDLKTRRDAHDEIDAVVSAWCATRGPADAEAELLAAGVPAAVVVPPAAIESDPQLEHRGFLNRVVHPVAGEHRVPGLPFRLASVSGPWVTRAAPTLGEHTAEVLCGELGLTEDELANLTEKGITGTTPG</sequence>
<dbReference type="RefSeq" id="WP_358347751.1">
    <property type="nucleotide sequence ID" value="NZ_JBEZFP010000003.1"/>
</dbReference>
<evidence type="ECO:0000313" key="4">
    <source>
        <dbReference type="EMBL" id="MEU8132242.1"/>
    </source>
</evidence>
<dbReference type="GO" id="GO:0016740">
    <property type="term" value="F:transferase activity"/>
    <property type="evidence" value="ECO:0007669"/>
    <property type="project" value="UniProtKB-KW"/>
</dbReference>
<keyword evidence="5" id="KW-1185">Reference proteome</keyword>
<evidence type="ECO:0000256" key="1">
    <source>
        <dbReference type="ARBA" id="ARBA00008383"/>
    </source>
</evidence>
<accession>A0ABV3D926</accession>
<protein>
    <submittedName>
        <fullName evidence="4">CoA transferase</fullName>
        <ecNumber evidence="4">2.8.3.-</ecNumber>
    </submittedName>
</protein>
<keyword evidence="2 4" id="KW-0808">Transferase</keyword>
<comment type="similarity">
    <text evidence="1">Belongs to the CoA-transferase III family.</text>
</comment>
<dbReference type="SUPFAM" id="SSF89796">
    <property type="entry name" value="CoA-transferase family III (CaiB/BaiF)"/>
    <property type="match status" value="2"/>
</dbReference>
<dbReference type="PANTHER" id="PTHR48228:SF6">
    <property type="entry name" value="L-CARNITINE COA-TRANSFERASE"/>
    <property type="match status" value="1"/>
</dbReference>
<dbReference type="InterPro" id="IPR023606">
    <property type="entry name" value="CoA-Trfase_III_dom_1_sf"/>
</dbReference>
<reference evidence="4 5" key="1">
    <citation type="submission" date="2024-06" db="EMBL/GenBank/DDBJ databases">
        <title>The Natural Products Discovery Center: Release of the First 8490 Sequenced Strains for Exploring Actinobacteria Biosynthetic Diversity.</title>
        <authorList>
            <person name="Kalkreuter E."/>
            <person name="Kautsar S.A."/>
            <person name="Yang D."/>
            <person name="Bader C.D."/>
            <person name="Teijaro C.N."/>
            <person name="Fluegel L."/>
            <person name="Davis C.M."/>
            <person name="Simpson J.R."/>
            <person name="Lauterbach L."/>
            <person name="Steele A.D."/>
            <person name="Gui C."/>
            <person name="Meng S."/>
            <person name="Li G."/>
            <person name="Viehrig K."/>
            <person name="Ye F."/>
            <person name="Su P."/>
            <person name="Kiefer A.F."/>
            <person name="Nichols A."/>
            <person name="Cepeda A.J."/>
            <person name="Yan W."/>
            <person name="Fan B."/>
            <person name="Jiang Y."/>
            <person name="Adhikari A."/>
            <person name="Zheng C.-J."/>
            <person name="Schuster L."/>
            <person name="Cowan T.M."/>
            <person name="Smanski M.J."/>
            <person name="Chevrette M.G."/>
            <person name="De Carvalho L.P.S."/>
            <person name="Shen B."/>
        </authorList>
    </citation>
    <scope>NUCLEOTIDE SEQUENCE [LARGE SCALE GENOMIC DNA]</scope>
    <source>
        <strain evidence="4 5">NPDC048946</strain>
    </source>
</reference>
<dbReference type="Gene3D" id="3.40.50.10540">
    <property type="entry name" value="Crotonobetainyl-coa:carnitine coa-transferase, domain 1"/>
    <property type="match status" value="2"/>
</dbReference>
<dbReference type="Proteomes" id="UP001551482">
    <property type="component" value="Unassembled WGS sequence"/>
</dbReference>
<dbReference type="Pfam" id="PF02515">
    <property type="entry name" value="CoA_transf_3"/>
    <property type="match status" value="2"/>
</dbReference>